<name>A0A524RPV1_9CHRO</name>
<accession>A0A524RPV1</accession>
<evidence type="ECO:0000313" key="2">
    <source>
        <dbReference type="Proteomes" id="UP000317990"/>
    </source>
</evidence>
<proteinExistence type="predicted"/>
<comment type="caution">
    <text evidence="1">The sequence shown here is derived from an EMBL/GenBank/DDBJ whole genome shotgun (WGS) entry which is preliminary data.</text>
</comment>
<evidence type="ECO:0000313" key="1">
    <source>
        <dbReference type="EMBL" id="TGG94349.1"/>
    </source>
</evidence>
<reference evidence="1 2" key="1">
    <citation type="journal article" date="2019" name="mSystems">
        <title>Life at home and on the roam: Genomic adaptions reflect the dual lifestyle of an intracellular, facultative symbiont.</title>
        <authorList>
            <person name="Burgsdorf I."/>
        </authorList>
    </citation>
    <scope>NUCLEOTIDE SEQUENCE [LARGE SCALE GENOMIC DNA]</scope>
    <source>
        <strain evidence="1">277cV</strain>
    </source>
</reference>
<protein>
    <submittedName>
        <fullName evidence="1">Uncharacterized protein</fullName>
    </submittedName>
</protein>
<dbReference type="AlphaFoldDB" id="A0A524RPV1"/>
<dbReference type="Proteomes" id="UP000317990">
    <property type="component" value="Unassembled WGS sequence"/>
</dbReference>
<sequence>MSSTASLSCSALIPSVCGMFQLAVVKLRLVWLPLVAASVSSSVTPEPGLTVTVTAAVGAPASATV</sequence>
<gene>
    <name evidence="1" type="ORF">ERJ67_03080</name>
</gene>
<dbReference type="EMBL" id="SRMO01000045">
    <property type="protein sequence ID" value="TGG94349.1"/>
    <property type="molecule type" value="Genomic_DNA"/>
</dbReference>
<organism evidence="1 2">
    <name type="scientific">Aphanocapsa feldmannii 277cV</name>
    <dbReference type="NCBI Taxonomy" id="2507553"/>
    <lineage>
        <taxon>Bacteria</taxon>
        <taxon>Bacillati</taxon>
        <taxon>Cyanobacteriota</taxon>
        <taxon>Cyanophyceae</taxon>
        <taxon>Oscillatoriophycideae</taxon>
        <taxon>Chroococcales</taxon>
        <taxon>Microcystaceae</taxon>
        <taxon>Aphanocapsa</taxon>
    </lineage>
</organism>